<protein>
    <submittedName>
        <fullName evidence="1">Uncharacterized protein</fullName>
    </submittedName>
</protein>
<reference evidence="1" key="1">
    <citation type="submission" date="2014-11" db="EMBL/GenBank/DDBJ databases">
        <authorList>
            <person name="Amaro Gonzalez C."/>
        </authorList>
    </citation>
    <scope>NUCLEOTIDE SEQUENCE</scope>
</reference>
<dbReference type="EMBL" id="GBXM01035409">
    <property type="protein sequence ID" value="JAH73168.1"/>
    <property type="molecule type" value="Transcribed_RNA"/>
</dbReference>
<dbReference type="AlphaFoldDB" id="A0A0E9V7E8"/>
<proteinExistence type="predicted"/>
<name>A0A0E9V7E8_ANGAN</name>
<reference evidence="1" key="2">
    <citation type="journal article" date="2015" name="Fish Shellfish Immunol.">
        <title>Early steps in the European eel (Anguilla anguilla)-Vibrio vulnificus interaction in the gills: Role of the RtxA13 toxin.</title>
        <authorList>
            <person name="Callol A."/>
            <person name="Pajuelo D."/>
            <person name="Ebbesson L."/>
            <person name="Teles M."/>
            <person name="MacKenzie S."/>
            <person name="Amaro C."/>
        </authorList>
    </citation>
    <scope>NUCLEOTIDE SEQUENCE</scope>
</reference>
<accession>A0A0E9V7E8</accession>
<sequence length="61" mass="6398">MAGAVTPATGATDITLLLCPRHSDLPVGLRTCALCPEPALPCMWPPSQLYPLAVIEVRAVV</sequence>
<evidence type="ECO:0000313" key="1">
    <source>
        <dbReference type="EMBL" id="JAH73168.1"/>
    </source>
</evidence>
<organism evidence="1">
    <name type="scientific">Anguilla anguilla</name>
    <name type="common">European freshwater eel</name>
    <name type="synonym">Muraena anguilla</name>
    <dbReference type="NCBI Taxonomy" id="7936"/>
    <lineage>
        <taxon>Eukaryota</taxon>
        <taxon>Metazoa</taxon>
        <taxon>Chordata</taxon>
        <taxon>Craniata</taxon>
        <taxon>Vertebrata</taxon>
        <taxon>Euteleostomi</taxon>
        <taxon>Actinopterygii</taxon>
        <taxon>Neopterygii</taxon>
        <taxon>Teleostei</taxon>
        <taxon>Anguilliformes</taxon>
        <taxon>Anguillidae</taxon>
        <taxon>Anguilla</taxon>
    </lineage>
</organism>